<accession>A0A927HQT3</accession>
<name>A0A927HQT3_KLEPN</name>
<dbReference type="Proteomes" id="UP000639195">
    <property type="component" value="Unassembled WGS sequence"/>
</dbReference>
<dbReference type="AlphaFoldDB" id="A0A927HQT3"/>
<evidence type="ECO:0000313" key="2">
    <source>
        <dbReference type="Proteomes" id="UP000639195"/>
    </source>
</evidence>
<proteinExistence type="predicted"/>
<reference evidence="1" key="1">
    <citation type="submission" date="2020-07" db="EMBL/GenBank/DDBJ databases">
        <title>Clinical and genomic characterization of carbapenemase-producing Enterobacterales causing secondary infections during the COVID-19 crisis at a New York City hospital.</title>
        <authorList>
            <person name="Gomez-Simmonds A."/>
            <person name="Annavajhala M.K."/>
            <person name="Uhlemann A.-C."/>
        </authorList>
    </citation>
    <scope>NUCLEOTIDE SEQUENCE</scope>
    <source>
        <strain evidence="1">KP1827</strain>
    </source>
</reference>
<dbReference type="EMBL" id="JACXSW010000013">
    <property type="protein sequence ID" value="MBD3716486.1"/>
    <property type="molecule type" value="Genomic_DNA"/>
</dbReference>
<protein>
    <submittedName>
        <fullName evidence="1">Uncharacterized protein</fullName>
    </submittedName>
</protein>
<gene>
    <name evidence="1" type="ORF">IE979_26445</name>
</gene>
<sequence length="53" mass="5718">MAEKPPIKTAGPAQRLMALLGKTGGLDSVRYIIQQVQAFYLPARCVLSDASQN</sequence>
<organism evidence="1 2">
    <name type="scientific">Klebsiella pneumoniae</name>
    <dbReference type="NCBI Taxonomy" id="573"/>
    <lineage>
        <taxon>Bacteria</taxon>
        <taxon>Pseudomonadati</taxon>
        <taxon>Pseudomonadota</taxon>
        <taxon>Gammaproteobacteria</taxon>
        <taxon>Enterobacterales</taxon>
        <taxon>Enterobacteriaceae</taxon>
        <taxon>Klebsiella/Raoultella group</taxon>
        <taxon>Klebsiella</taxon>
        <taxon>Klebsiella pneumoniae complex</taxon>
    </lineage>
</organism>
<comment type="caution">
    <text evidence="1">The sequence shown here is derived from an EMBL/GenBank/DDBJ whole genome shotgun (WGS) entry which is preliminary data.</text>
</comment>
<evidence type="ECO:0000313" key="1">
    <source>
        <dbReference type="EMBL" id="MBD3716486.1"/>
    </source>
</evidence>